<proteinExistence type="predicted"/>
<keyword evidence="1" id="KW-0472">Membrane</keyword>
<organism evidence="2 3">
    <name type="scientific">Leptotrichia hofstadii F0254</name>
    <dbReference type="NCBI Taxonomy" id="634994"/>
    <lineage>
        <taxon>Bacteria</taxon>
        <taxon>Fusobacteriati</taxon>
        <taxon>Fusobacteriota</taxon>
        <taxon>Fusobacteriia</taxon>
        <taxon>Fusobacteriales</taxon>
        <taxon>Leptotrichiaceae</taxon>
        <taxon>Leptotrichia</taxon>
    </lineage>
</organism>
<sequence>MYNQYYFPFKVSNLVLNNLYTYLSKASFYFYILSMFNWLNKKTPIKVPFYK</sequence>
<feature type="transmembrane region" description="Helical" evidence="1">
    <location>
        <begin position="20"/>
        <end position="39"/>
    </location>
</feature>
<dbReference type="AlphaFoldDB" id="C9MY11"/>
<comment type="caution">
    <text evidence="2">The sequence shown here is derived from an EMBL/GenBank/DDBJ whole genome shotgun (WGS) entry which is preliminary data.</text>
</comment>
<evidence type="ECO:0000313" key="2">
    <source>
        <dbReference type="EMBL" id="EEX74391.1"/>
    </source>
</evidence>
<keyword evidence="1" id="KW-0812">Transmembrane</keyword>
<name>C9MY11_9FUSO</name>
<dbReference type="HOGENOM" id="CLU_3100396_0_0_0"/>
<evidence type="ECO:0000313" key="3">
    <source>
        <dbReference type="Proteomes" id="UP000006233"/>
    </source>
</evidence>
<evidence type="ECO:0000256" key="1">
    <source>
        <dbReference type="SAM" id="Phobius"/>
    </source>
</evidence>
<accession>C9MY11</accession>
<dbReference type="Proteomes" id="UP000006233">
    <property type="component" value="Unassembled WGS sequence"/>
</dbReference>
<keyword evidence="1" id="KW-1133">Transmembrane helix</keyword>
<gene>
    <name evidence="2" type="ORF">GCWU000323_01433</name>
</gene>
<reference evidence="2 3" key="1">
    <citation type="submission" date="2009-09" db="EMBL/GenBank/DDBJ databases">
        <authorList>
            <person name="Weinstock G."/>
            <person name="Sodergren E."/>
            <person name="Clifton S."/>
            <person name="Fulton L."/>
            <person name="Fulton B."/>
            <person name="Courtney L."/>
            <person name="Fronick C."/>
            <person name="Harrison M."/>
            <person name="Strong C."/>
            <person name="Farmer C."/>
            <person name="Delahaunty K."/>
            <person name="Markovic C."/>
            <person name="Hall O."/>
            <person name="Minx P."/>
            <person name="Tomlinson C."/>
            <person name="Mitreva M."/>
            <person name="Nelson J."/>
            <person name="Hou S."/>
            <person name="Wollam A."/>
            <person name="Pepin K.H."/>
            <person name="Johnson M."/>
            <person name="Bhonagiri V."/>
            <person name="Nash W.E."/>
            <person name="Warren W."/>
            <person name="Chinwalla A."/>
            <person name="Mardis E.R."/>
            <person name="Wilson R.K."/>
        </authorList>
    </citation>
    <scope>NUCLEOTIDE SEQUENCE [LARGE SCALE GENOMIC DNA]</scope>
    <source>
        <strain evidence="2 3">F0254</strain>
    </source>
</reference>
<dbReference type="EMBL" id="ACVB02000010">
    <property type="protein sequence ID" value="EEX74391.1"/>
    <property type="molecule type" value="Genomic_DNA"/>
</dbReference>
<protein>
    <submittedName>
        <fullName evidence="2">Uncharacterized protein</fullName>
    </submittedName>
</protein>